<name>A0AAW2T807_9LAMI</name>
<feature type="compositionally biased region" description="Pro residues" evidence="1">
    <location>
        <begin position="269"/>
        <end position="278"/>
    </location>
</feature>
<reference evidence="2" key="2">
    <citation type="journal article" date="2024" name="Plant">
        <title>Genomic evolution and insights into agronomic trait innovations of Sesamum species.</title>
        <authorList>
            <person name="Miao H."/>
            <person name="Wang L."/>
            <person name="Qu L."/>
            <person name="Liu H."/>
            <person name="Sun Y."/>
            <person name="Le M."/>
            <person name="Wang Q."/>
            <person name="Wei S."/>
            <person name="Zheng Y."/>
            <person name="Lin W."/>
            <person name="Duan Y."/>
            <person name="Cao H."/>
            <person name="Xiong S."/>
            <person name="Wang X."/>
            <person name="Wei L."/>
            <person name="Li C."/>
            <person name="Ma Q."/>
            <person name="Ju M."/>
            <person name="Zhao R."/>
            <person name="Li G."/>
            <person name="Mu C."/>
            <person name="Tian Q."/>
            <person name="Mei H."/>
            <person name="Zhang T."/>
            <person name="Gao T."/>
            <person name="Zhang H."/>
        </authorList>
    </citation>
    <scope>NUCLEOTIDE SEQUENCE</scope>
    <source>
        <strain evidence="2">KEN1</strain>
    </source>
</reference>
<evidence type="ECO:0008006" key="3">
    <source>
        <dbReference type="Google" id="ProtNLM"/>
    </source>
</evidence>
<comment type="caution">
    <text evidence="2">The sequence shown here is derived from an EMBL/GenBank/DDBJ whole genome shotgun (WGS) entry which is preliminary data.</text>
</comment>
<reference evidence="2" key="1">
    <citation type="submission" date="2020-06" db="EMBL/GenBank/DDBJ databases">
        <authorList>
            <person name="Li T."/>
            <person name="Hu X."/>
            <person name="Zhang T."/>
            <person name="Song X."/>
            <person name="Zhang H."/>
            <person name="Dai N."/>
            <person name="Sheng W."/>
            <person name="Hou X."/>
            <person name="Wei L."/>
        </authorList>
    </citation>
    <scope>NUCLEOTIDE SEQUENCE</scope>
    <source>
        <strain evidence="2">KEN1</strain>
        <tissue evidence="2">Leaf</tissue>
    </source>
</reference>
<organism evidence="2">
    <name type="scientific">Sesamum latifolium</name>
    <dbReference type="NCBI Taxonomy" id="2727402"/>
    <lineage>
        <taxon>Eukaryota</taxon>
        <taxon>Viridiplantae</taxon>
        <taxon>Streptophyta</taxon>
        <taxon>Embryophyta</taxon>
        <taxon>Tracheophyta</taxon>
        <taxon>Spermatophyta</taxon>
        <taxon>Magnoliopsida</taxon>
        <taxon>eudicotyledons</taxon>
        <taxon>Gunneridae</taxon>
        <taxon>Pentapetalae</taxon>
        <taxon>asterids</taxon>
        <taxon>lamiids</taxon>
        <taxon>Lamiales</taxon>
        <taxon>Pedaliaceae</taxon>
        <taxon>Sesamum</taxon>
    </lineage>
</organism>
<feature type="compositionally biased region" description="Polar residues" evidence="1">
    <location>
        <begin position="279"/>
        <end position="289"/>
    </location>
</feature>
<accession>A0AAW2T807</accession>
<evidence type="ECO:0000256" key="1">
    <source>
        <dbReference type="SAM" id="MobiDB-lite"/>
    </source>
</evidence>
<evidence type="ECO:0000313" key="2">
    <source>
        <dbReference type="EMBL" id="KAL0401016.1"/>
    </source>
</evidence>
<dbReference type="AlphaFoldDB" id="A0AAW2T807"/>
<gene>
    <name evidence="2" type="ORF">Slati_4131500</name>
</gene>
<proteinExistence type="predicted"/>
<protein>
    <recommendedName>
        <fullName evidence="3">Zinc finger, CCHC-type</fullName>
    </recommendedName>
</protein>
<dbReference type="EMBL" id="JACGWN010000015">
    <property type="protein sequence ID" value="KAL0401016.1"/>
    <property type="molecule type" value="Genomic_DNA"/>
</dbReference>
<sequence length="366" mass="41883">MKALLGAYEVWDSVEKGAEGNDTKKKDQKALTLIHQGLNEKMFEKVATATTSKDAWEILQASFKSVDKVKKVRLQTLRGEFESLHMKDSESISDYMSRVLAITNQMKRYGEDMKDDRIVEKILRSLDPKFNYVVVAIEESKDLDDMTVDELAGSLQAHEERLKKPTQESAEQALKAKLSIKETNSREIEVFGTFKKFKAMVENQSGFELKLFGPIGEATSCTIQAMEKIVISRDVEFDEEGVWEWNDQNKNDHYSPFFDDKEEDMVQPTTPPSTPPPQNIQADEASSSEGPRGFRRLRELYDVTEEVTNLSGFTQFCLFAETEPVDFMMPLVMKSGEMPWMKKLKQLKRMILGSLNHYQKAKTRLA</sequence>
<feature type="region of interest" description="Disordered" evidence="1">
    <location>
        <begin position="247"/>
        <end position="291"/>
    </location>
</feature>
<dbReference type="PANTHER" id="PTHR35317:SF28">
    <property type="entry name" value="ZINC FINGER, CCHC-TYPE, RIBONUCLEASE H-LIKE DOMAIN, GAG-PRE-INTEGRASE DOMAIN PROTEIN-RELATED"/>
    <property type="match status" value="1"/>
</dbReference>
<dbReference type="Pfam" id="PF14223">
    <property type="entry name" value="Retrotran_gag_2"/>
    <property type="match status" value="1"/>
</dbReference>
<dbReference type="PANTHER" id="PTHR35317">
    <property type="entry name" value="OS04G0629600 PROTEIN"/>
    <property type="match status" value="1"/>
</dbReference>